<dbReference type="AlphaFoldDB" id="A0A2R5GW24"/>
<protein>
    <submittedName>
        <fullName evidence="1">Uncharacterized protein</fullName>
    </submittedName>
</protein>
<dbReference type="InParanoid" id="A0A2R5GW24"/>
<organism evidence="1 2">
    <name type="scientific">Hondaea fermentalgiana</name>
    <dbReference type="NCBI Taxonomy" id="2315210"/>
    <lineage>
        <taxon>Eukaryota</taxon>
        <taxon>Sar</taxon>
        <taxon>Stramenopiles</taxon>
        <taxon>Bigyra</taxon>
        <taxon>Labyrinthulomycetes</taxon>
        <taxon>Thraustochytrida</taxon>
        <taxon>Thraustochytriidae</taxon>
        <taxon>Hondaea</taxon>
    </lineage>
</organism>
<evidence type="ECO:0000313" key="1">
    <source>
        <dbReference type="EMBL" id="GBG35042.1"/>
    </source>
</evidence>
<dbReference type="Proteomes" id="UP000241890">
    <property type="component" value="Unassembled WGS sequence"/>
</dbReference>
<sequence>MGESNPVQDDDELTEDIRSIIAFLRVLVVASADNPGLTHDARTAGCATGGSIGGTCTAGITSCPTAGTSCADGLATGGSGGRKCVTCDCTGIATGGSSDGTCTAAGNPCAAGLATGGRTCIGPAACSSLVGR</sequence>
<reference evidence="1 2" key="1">
    <citation type="submission" date="2017-12" db="EMBL/GenBank/DDBJ databases">
        <title>Sequencing, de novo assembly and annotation of complete genome of a new Thraustochytrid species, strain FCC1311.</title>
        <authorList>
            <person name="Sedici K."/>
            <person name="Godart F."/>
            <person name="Aiese Cigliano R."/>
            <person name="Sanseverino W."/>
            <person name="Barakat M."/>
            <person name="Ortet P."/>
            <person name="Marechal E."/>
            <person name="Cagnac O."/>
            <person name="Amato A."/>
        </authorList>
    </citation>
    <scope>NUCLEOTIDE SEQUENCE [LARGE SCALE GENOMIC DNA]</scope>
</reference>
<accession>A0A2R5GW24</accession>
<dbReference type="EMBL" id="BEYU01000264">
    <property type="protein sequence ID" value="GBG35042.1"/>
    <property type="molecule type" value="Genomic_DNA"/>
</dbReference>
<comment type="caution">
    <text evidence="1">The sequence shown here is derived from an EMBL/GenBank/DDBJ whole genome shotgun (WGS) entry which is preliminary data.</text>
</comment>
<gene>
    <name evidence="1" type="ORF">FCC1311_112652</name>
</gene>
<name>A0A2R5GW24_9STRA</name>
<proteinExistence type="predicted"/>
<evidence type="ECO:0000313" key="2">
    <source>
        <dbReference type="Proteomes" id="UP000241890"/>
    </source>
</evidence>
<keyword evidence="2" id="KW-1185">Reference proteome</keyword>